<dbReference type="InterPro" id="IPR017568">
    <property type="entry name" value="3-oxoacyl-ACP_synth-2"/>
</dbReference>
<evidence type="ECO:0000256" key="8">
    <source>
        <dbReference type="ARBA" id="ARBA00023098"/>
    </source>
</evidence>
<evidence type="ECO:0000256" key="7">
    <source>
        <dbReference type="ARBA" id="ARBA00022832"/>
    </source>
</evidence>
<evidence type="ECO:0000256" key="6">
    <source>
        <dbReference type="ARBA" id="ARBA00022679"/>
    </source>
</evidence>
<evidence type="ECO:0000256" key="10">
    <source>
        <dbReference type="ARBA" id="ARBA00023315"/>
    </source>
</evidence>
<comment type="caution">
    <text evidence="15">The sequence shown here is derived from an EMBL/GenBank/DDBJ whole genome shotgun (WGS) entry which is preliminary data.</text>
</comment>
<dbReference type="Gene3D" id="3.40.47.10">
    <property type="match status" value="1"/>
</dbReference>
<evidence type="ECO:0000313" key="16">
    <source>
        <dbReference type="Proteomes" id="UP000585327"/>
    </source>
</evidence>
<dbReference type="Proteomes" id="UP000585327">
    <property type="component" value="Unassembled WGS sequence"/>
</dbReference>
<comment type="pathway">
    <text evidence="1 11">Lipid metabolism; fatty acid biosynthesis.</text>
</comment>
<name>A0A838YH21_9GAMM</name>
<proteinExistence type="inferred from homology"/>
<evidence type="ECO:0000313" key="15">
    <source>
        <dbReference type="EMBL" id="MBA4723684.1"/>
    </source>
</evidence>
<feature type="active site" description="For beta-ketoacyl synthase activity" evidence="12">
    <location>
        <position position="164"/>
    </location>
</feature>
<dbReference type="CDD" id="cd00834">
    <property type="entry name" value="KAS_I_II"/>
    <property type="match status" value="1"/>
</dbReference>
<dbReference type="InterPro" id="IPR020841">
    <property type="entry name" value="PKS_Beta-ketoAc_synthase_dom"/>
</dbReference>
<evidence type="ECO:0000256" key="4">
    <source>
        <dbReference type="ARBA" id="ARBA00014657"/>
    </source>
</evidence>
<gene>
    <name evidence="15" type="primary">fabF</name>
    <name evidence="15" type="ORF">H2021_00550</name>
</gene>
<dbReference type="InterPro" id="IPR016039">
    <property type="entry name" value="Thiolase-like"/>
</dbReference>
<evidence type="ECO:0000256" key="12">
    <source>
        <dbReference type="PIRSR" id="PIRSR000447-1"/>
    </source>
</evidence>
<comment type="catalytic activity">
    <reaction evidence="11">
        <text>a fatty acyl-[ACP] + malonyl-[ACP] + H(+) = a 3-oxoacyl-[ACP] + holo-[ACP] + CO2</text>
        <dbReference type="Rhea" id="RHEA:22836"/>
        <dbReference type="Rhea" id="RHEA-COMP:9623"/>
        <dbReference type="Rhea" id="RHEA-COMP:9685"/>
        <dbReference type="Rhea" id="RHEA-COMP:9916"/>
        <dbReference type="Rhea" id="RHEA-COMP:14125"/>
        <dbReference type="ChEBI" id="CHEBI:15378"/>
        <dbReference type="ChEBI" id="CHEBI:16526"/>
        <dbReference type="ChEBI" id="CHEBI:64479"/>
        <dbReference type="ChEBI" id="CHEBI:78449"/>
        <dbReference type="ChEBI" id="CHEBI:78776"/>
        <dbReference type="ChEBI" id="CHEBI:138651"/>
    </reaction>
</comment>
<protein>
    <recommendedName>
        <fullName evidence="4 11">3-oxoacyl-[acyl-carrier-protein] synthase 2</fullName>
        <ecNumber evidence="3 11">2.3.1.179</ecNumber>
    </recommendedName>
</protein>
<dbReference type="GO" id="GO:0005829">
    <property type="term" value="C:cytosol"/>
    <property type="evidence" value="ECO:0007669"/>
    <property type="project" value="TreeGrafter"/>
</dbReference>
<evidence type="ECO:0000256" key="11">
    <source>
        <dbReference type="PIRNR" id="PIRNR000447"/>
    </source>
</evidence>
<dbReference type="PROSITE" id="PS00606">
    <property type="entry name" value="KS3_1"/>
    <property type="match status" value="1"/>
</dbReference>
<keyword evidence="8" id="KW-0443">Lipid metabolism</keyword>
<evidence type="ECO:0000256" key="2">
    <source>
        <dbReference type="ARBA" id="ARBA00008467"/>
    </source>
</evidence>
<dbReference type="InterPro" id="IPR018201">
    <property type="entry name" value="Ketoacyl_synth_AS"/>
</dbReference>
<dbReference type="EC" id="2.3.1.179" evidence="3 11"/>
<dbReference type="InterPro" id="IPR014031">
    <property type="entry name" value="Ketoacyl_synth_C"/>
</dbReference>
<keyword evidence="7" id="KW-0276">Fatty acid metabolism</keyword>
<organism evidence="15 16">
    <name type="scientific">SAR86 cluster bacterium</name>
    <dbReference type="NCBI Taxonomy" id="2030880"/>
    <lineage>
        <taxon>Bacteria</taxon>
        <taxon>Pseudomonadati</taxon>
        <taxon>Pseudomonadota</taxon>
        <taxon>Gammaproteobacteria</taxon>
        <taxon>SAR86 cluster</taxon>
    </lineage>
</organism>
<keyword evidence="9 11" id="KW-0275">Fatty acid biosynthesis</keyword>
<dbReference type="AlphaFoldDB" id="A0A838YH21"/>
<dbReference type="SUPFAM" id="SSF53901">
    <property type="entry name" value="Thiolase-like"/>
    <property type="match status" value="2"/>
</dbReference>
<comment type="catalytic activity">
    <reaction evidence="11">
        <text>(9Z)-hexadecenoyl-[ACP] + malonyl-[ACP] + H(+) = 3-oxo-(11Z)-octadecenoyl-[ACP] + holo-[ACP] + CO2</text>
        <dbReference type="Rhea" id="RHEA:55040"/>
        <dbReference type="Rhea" id="RHEA-COMP:9623"/>
        <dbReference type="Rhea" id="RHEA-COMP:9685"/>
        <dbReference type="Rhea" id="RHEA-COMP:10800"/>
        <dbReference type="Rhea" id="RHEA-COMP:14074"/>
        <dbReference type="ChEBI" id="CHEBI:15378"/>
        <dbReference type="ChEBI" id="CHEBI:16526"/>
        <dbReference type="ChEBI" id="CHEBI:64479"/>
        <dbReference type="ChEBI" id="CHEBI:78449"/>
        <dbReference type="ChEBI" id="CHEBI:83989"/>
        <dbReference type="ChEBI" id="CHEBI:138538"/>
        <dbReference type="EC" id="2.3.1.179"/>
    </reaction>
</comment>
<evidence type="ECO:0000256" key="5">
    <source>
        <dbReference type="ARBA" id="ARBA00022516"/>
    </source>
</evidence>
<feature type="domain" description="Ketosynthase family 3 (KS3)" evidence="14">
    <location>
        <begin position="5"/>
        <end position="408"/>
    </location>
</feature>
<reference evidence="15 16" key="1">
    <citation type="submission" date="2020-06" db="EMBL/GenBank/DDBJ databases">
        <title>Dysbiosis in marine aquaculture revealed through microbiome analysis: reverse ecology for environmental sustainability.</title>
        <authorList>
            <person name="Haro-Moreno J.M."/>
            <person name="Coutinho F.H."/>
            <person name="Zaragoza-Solas A."/>
            <person name="Picazo A."/>
            <person name="Almagro-Moreno S."/>
            <person name="Lopez-Perez M."/>
        </authorList>
    </citation>
    <scope>NUCLEOTIDE SEQUENCE [LARGE SCALE GENOMIC DNA]</scope>
    <source>
        <strain evidence="15">MCMED-G42</strain>
    </source>
</reference>
<dbReference type="PROSITE" id="PS52004">
    <property type="entry name" value="KS3_2"/>
    <property type="match status" value="1"/>
</dbReference>
<evidence type="ECO:0000259" key="14">
    <source>
        <dbReference type="PROSITE" id="PS52004"/>
    </source>
</evidence>
<dbReference type="PIRSF" id="PIRSF000447">
    <property type="entry name" value="KAS_II"/>
    <property type="match status" value="1"/>
</dbReference>
<dbReference type="GO" id="GO:0004315">
    <property type="term" value="F:3-oxoacyl-[acyl-carrier-protein] synthase activity"/>
    <property type="evidence" value="ECO:0007669"/>
    <property type="project" value="UniProtKB-UniRule"/>
</dbReference>
<dbReference type="NCBIfam" id="NF005589">
    <property type="entry name" value="PRK07314.1"/>
    <property type="match status" value="1"/>
</dbReference>
<keyword evidence="5 11" id="KW-0444">Lipid biosynthesis</keyword>
<accession>A0A838YH21</accession>
<dbReference type="NCBIfam" id="TIGR03150">
    <property type="entry name" value="fabF"/>
    <property type="match status" value="1"/>
</dbReference>
<dbReference type="PANTHER" id="PTHR11712:SF336">
    <property type="entry name" value="3-OXOACYL-[ACYL-CARRIER-PROTEIN] SYNTHASE, MITOCHONDRIAL"/>
    <property type="match status" value="1"/>
</dbReference>
<dbReference type="InterPro" id="IPR000794">
    <property type="entry name" value="Beta-ketoacyl_synthase"/>
</dbReference>
<keyword evidence="6 11" id="KW-0808">Transferase</keyword>
<dbReference type="GO" id="GO:0006633">
    <property type="term" value="P:fatty acid biosynthetic process"/>
    <property type="evidence" value="ECO:0007669"/>
    <property type="project" value="UniProtKB-UniRule"/>
</dbReference>
<comment type="function">
    <text evidence="11">Involved in the type II fatty acid elongation cycle. Catalyzes the elongation of a wide range of acyl-ACP by the addition of two carbons from malonyl-ACP to an acyl acceptor. Can efficiently catalyze the conversion of palmitoleoyl-ACP (cis-hexadec-9-enoyl-ACP) to cis-vaccenoyl-ACP (cis-octadec-11-enoyl-ACP), an essential step in the thermal regulation of fatty acid composition.</text>
</comment>
<evidence type="ECO:0000256" key="1">
    <source>
        <dbReference type="ARBA" id="ARBA00005194"/>
    </source>
</evidence>
<evidence type="ECO:0000256" key="13">
    <source>
        <dbReference type="RuleBase" id="RU003694"/>
    </source>
</evidence>
<dbReference type="UniPathway" id="UPA00094"/>
<dbReference type="InterPro" id="IPR014030">
    <property type="entry name" value="Ketoacyl_synth_N"/>
</dbReference>
<sequence>MVKLQRRVVVTGLGIVSPIGNNIDDAWDACTNGISGITFNETDIPDSPVNIGGRIKDLDLKDYLDIKEIRRLDPFIQYSLISSSQAIKDAGIDESINHNRIGVNFGSGIGGISNIEKNYELLKTSGYKKISPFFVPGSIVNMTSGFISIKHGFKGPSMSTVTACSAASHSIGMSARSIAYGDADLMIAGGSEMSSTPLGIGGFIAARALSESNDPTSASKPWDKNRDGFVLADGSAALVLEEYQHAKTRNANIYGEIIGFGMSSDAYHMTAPPEDGSGAAAAMKAAIEDCSDKLKQIDYINAHGTSTPLGDLAESNAIKSIFNANVPLISSTKSMTGHTLGAAGAIESVFSLLALRDGIAPPTINLVNQDPLCDLDFNALESRKININTVMNNSFGFGGTNSSLIFAKI</sequence>
<dbReference type="SMART" id="SM00825">
    <property type="entry name" value="PKS_KS"/>
    <property type="match status" value="1"/>
</dbReference>
<evidence type="ECO:0000256" key="3">
    <source>
        <dbReference type="ARBA" id="ARBA00012356"/>
    </source>
</evidence>
<dbReference type="EMBL" id="JACETM010000002">
    <property type="protein sequence ID" value="MBA4723684.1"/>
    <property type="molecule type" value="Genomic_DNA"/>
</dbReference>
<dbReference type="PANTHER" id="PTHR11712">
    <property type="entry name" value="POLYKETIDE SYNTHASE-RELATED"/>
    <property type="match status" value="1"/>
</dbReference>
<dbReference type="Pfam" id="PF02801">
    <property type="entry name" value="Ketoacyl-synt_C"/>
    <property type="match status" value="1"/>
</dbReference>
<evidence type="ECO:0000256" key="9">
    <source>
        <dbReference type="ARBA" id="ARBA00023160"/>
    </source>
</evidence>
<keyword evidence="10 11" id="KW-0012">Acyltransferase</keyword>
<dbReference type="Pfam" id="PF00109">
    <property type="entry name" value="ketoacyl-synt"/>
    <property type="match status" value="1"/>
</dbReference>
<comment type="similarity">
    <text evidence="2 11 13">Belongs to the thiolase-like superfamily. Beta-ketoacyl-ACP synthases family.</text>
</comment>
<dbReference type="FunFam" id="3.40.47.10:FF:000009">
    <property type="entry name" value="3-oxoacyl-[acyl-carrier-protein] synthase 2"/>
    <property type="match status" value="1"/>
</dbReference>